<name>A0A8S4AUC1_9TELE</name>
<reference evidence="2" key="1">
    <citation type="submission" date="2021-05" db="EMBL/GenBank/DDBJ databases">
        <authorList>
            <person name="Tigano A."/>
        </authorList>
    </citation>
    <scope>NUCLEOTIDE SEQUENCE</scope>
</reference>
<evidence type="ECO:0000256" key="1">
    <source>
        <dbReference type="SAM" id="Coils"/>
    </source>
</evidence>
<protein>
    <submittedName>
        <fullName evidence="2">(Atlantic silverside) hypothetical protein</fullName>
    </submittedName>
</protein>
<accession>A0A8S4AUC1</accession>
<gene>
    <name evidence="2" type="ORF">MMEN_LOCUS9677</name>
</gene>
<proteinExistence type="predicted"/>
<sequence length="97" mass="11126">MAEEYNELKKNYCVLAEAHDEELALSDELSAELLALARAQDAIAKQLKEQQRINATTQDLHRELDSHALMISMSSQVQELEIENSKLQLRVKDMKKE</sequence>
<evidence type="ECO:0000313" key="2">
    <source>
        <dbReference type="EMBL" id="CAG5907963.1"/>
    </source>
</evidence>
<organism evidence="2 3">
    <name type="scientific">Menidia menidia</name>
    <name type="common">Atlantic silverside</name>
    <dbReference type="NCBI Taxonomy" id="238744"/>
    <lineage>
        <taxon>Eukaryota</taxon>
        <taxon>Metazoa</taxon>
        <taxon>Chordata</taxon>
        <taxon>Craniata</taxon>
        <taxon>Vertebrata</taxon>
        <taxon>Euteleostomi</taxon>
        <taxon>Actinopterygii</taxon>
        <taxon>Neopterygii</taxon>
        <taxon>Teleostei</taxon>
        <taxon>Neoteleostei</taxon>
        <taxon>Acanthomorphata</taxon>
        <taxon>Ovalentaria</taxon>
        <taxon>Atherinomorphae</taxon>
        <taxon>Atheriniformes</taxon>
        <taxon>Atherinopsidae</taxon>
        <taxon>Menidiinae</taxon>
        <taxon>Menidia</taxon>
    </lineage>
</organism>
<feature type="coiled-coil region" evidence="1">
    <location>
        <begin position="70"/>
        <end position="97"/>
    </location>
</feature>
<dbReference type="Proteomes" id="UP000677803">
    <property type="component" value="Unassembled WGS sequence"/>
</dbReference>
<dbReference type="AlphaFoldDB" id="A0A8S4AUC1"/>
<comment type="caution">
    <text evidence="2">The sequence shown here is derived from an EMBL/GenBank/DDBJ whole genome shotgun (WGS) entry which is preliminary data.</text>
</comment>
<keyword evidence="3" id="KW-1185">Reference proteome</keyword>
<evidence type="ECO:0000313" key="3">
    <source>
        <dbReference type="Proteomes" id="UP000677803"/>
    </source>
</evidence>
<keyword evidence="1" id="KW-0175">Coiled coil</keyword>
<dbReference type="OrthoDB" id="2113965at2759"/>
<dbReference type="EMBL" id="CAJRST010010001">
    <property type="protein sequence ID" value="CAG5907963.1"/>
    <property type="molecule type" value="Genomic_DNA"/>
</dbReference>